<dbReference type="EMBL" id="CAJHIO010000006">
    <property type="protein sequence ID" value="CAD6491577.1"/>
    <property type="molecule type" value="Genomic_DNA"/>
</dbReference>
<dbReference type="GO" id="GO:0032259">
    <property type="term" value="P:methylation"/>
    <property type="evidence" value="ECO:0007669"/>
    <property type="project" value="UniProtKB-KW"/>
</dbReference>
<dbReference type="PANTHER" id="PTHR43591:SF24">
    <property type="entry name" value="2-METHOXY-6-POLYPRENYL-1,4-BENZOQUINOL METHYLASE, MITOCHONDRIAL"/>
    <property type="match status" value="1"/>
</dbReference>
<sequence>MNKEKMSARVRGFGIKIFAIFGYHTSRSREYEFAMNNIPSKGSRILDVGSTGSLFPLKLAKKGYEMYAIDVREYHEKHPNLTVVSTDIENTPFSDDFFDVITCVSTIEHIGLGGYEDPKYEGGELAMEEFKRTLKKQGRLILTTPFAGEYKVLQWKNTYERIYSYEKIRALFKGWNVLKEEYYIPEKAKH</sequence>
<accession>A0A811TAI8</accession>
<keyword evidence="2" id="KW-0808">Transferase</keyword>
<dbReference type="PANTHER" id="PTHR43591">
    <property type="entry name" value="METHYLTRANSFERASE"/>
    <property type="match status" value="1"/>
</dbReference>
<gene>
    <name evidence="2" type="ORF">CHKLHMKO_00161</name>
</gene>
<dbReference type="CDD" id="cd02440">
    <property type="entry name" value="AdoMet_MTases"/>
    <property type="match status" value="1"/>
</dbReference>
<evidence type="ECO:0000313" key="3">
    <source>
        <dbReference type="Proteomes" id="UP000610373"/>
    </source>
</evidence>
<dbReference type="Pfam" id="PF08241">
    <property type="entry name" value="Methyltransf_11"/>
    <property type="match status" value="1"/>
</dbReference>
<comment type="caution">
    <text evidence="2">The sequence shown here is derived from an EMBL/GenBank/DDBJ whole genome shotgun (WGS) entry which is preliminary data.</text>
</comment>
<name>A0A811TAI8_9EURY</name>
<protein>
    <submittedName>
        <fullName evidence="2">Methyltransferase domain protein</fullName>
    </submittedName>
</protein>
<evidence type="ECO:0000313" key="2">
    <source>
        <dbReference type="EMBL" id="CAD6491577.1"/>
    </source>
</evidence>
<keyword evidence="2" id="KW-0489">Methyltransferase</keyword>
<dbReference type="AlphaFoldDB" id="A0A811TAI8"/>
<dbReference type="InterPro" id="IPR029063">
    <property type="entry name" value="SAM-dependent_MTases_sf"/>
</dbReference>
<dbReference type="SUPFAM" id="SSF53335">
    <property type="entry name" value="S-adenosyl-L-methionine-dependent methyltransferases"/>
    <property type="match status" value="1"/>
</dbReference>
<feature type="domain" description="Methyltransferase type 11" evidence="1">
    <location>
        <begin position="46"/>
        <end position="142"/>
    </location>
</feature>
<dbReference type="Proteomes" id="UP000610373">
    <property type="component" value="Unassembled WGS sequence"/>
</dbReference>
<reference evidence="2" key="1">
    <citation type="submission" date="2020-10" db="EMBL/GenBank/DDBJ databases">
        <authorList>
            <person name="Hahn C.J."/>
            <person name="Laso-Perez R."/>
            <person name="Vulcano F."/>
            <person name="Vaziourakis K.-M."/>
            <person name="Stokke R."/>
            <person name="Steen I.H."/>
            <person name="Teske A."/>
            <person name="Boetius A."/>
            <person name="Liebeke M."/>
            <person name="Amann R."/>
            <person name="Knittel K."/>
        </authorList>
    </citation>
    <scope>NUCLEOTIDE SEQUENCE</scope>
    <source>
        <strain evidence="2">Gfbio:e3339647-f889-4370-9287-4fb5cb688e4c:AG392O15_GoMArc1</strain>
    </source>
</reference>
<organism evidence="2 3">
    <name type="scientific">Candidatus Argoarchaeum ethanivorans</name>
    <dbReference type="NCBI Taxonomy" id="2608793"/>
    <lineage>
        <taxon>Archaea</taxon>
        <taxon>Methanobacteriati</taxon>
        <taxon>Methanobacteriota</taxon>
        <taxon>Stenosarchaea group</taxon>
        <taxon>Methanomicrobia</taxon>
        <taxon>Methanosarcinales</taxon>
        <taxon>Methanosarcinales incertae sedis</taxon>
        <taxon>GOM Arc I cluster</taxon>
        <taxon>Candidatus Argoarchaeum</taxon>
    </lineage>
</organism>
<evidence type="ECO:0000259" key="1">
    <source>
        <dbReference type="Pfam" id="PF08241"/>
    </source>
</evidence>
<dbReference type="GO" id="GO:0008757">
    <property type="term" value="F:S-adenosylmethionine-dependent methyltransferase activity"/>
    <property type="evidence" value="ECO:0007669"/>
    <property type="project" value="InterPro"/>
</dbReference>
<dbReference type="Gene3D" id="3.40.50.150">
    <property type="entry name" value="Vaccinia Virus protein VP39"/>
    <property type="match status" value="1"/>
</dbReference>
<dbReference type="InterPro" id="IPR013216">
    <property type="entry name" value="Methyltransf_11"/>
</dbReference>
<proteinExistence type="predicted"/>